<feature type="region of interest" description="Disordered" evidence="1">
    <location>
        <begin position="1"/>
        <end position="40"/>
    </location>
</feature>
<reference evidence="3" key="1">
    <citation type="journal article" date="2015" name="PLoS Genet.">
        <title>Genome Sequence and Transcriptome Analyses of Chrysochromulina tobin: Metabolic Tools for Enhanced Algal Fitness in the Prominent Order Prymnesiales (Haptophyceae).</title>
        <authorList>
            <person name="Hovde B.T."/>
            <person name="Deodato C.R."/>
            <person name="Hunsperger H.M."/>
            <person name="Ryken S.A."/>
            <person name="Yost W."/>
            <person name="Jha R.K."/>
            <person name="Patterson J."/>
            <person name="Monnat R.J. Jr."/>
            <person name="Barlow S.B."/>
            <person name="Starkenburg S.R."/>
            <person name="Cattolico R.A."/>
        </authorList>
    </citation>
    <scope>NUCLEOTIDE SEQUENCE</scope>
    <source>
        <strain evidence="3">CCMP291</strain>
    </source>
</reference>
<dbReference type="EMBL" id="JWZX01001281">
    <property type="protein sequence ID" value="KOO34249.1"/>
    <property type="molecule type" value="Genomic_DNA"/>
</dbReference>
<evidence type="ECO:0000313" key="3">
    <source>
        <dbReference type="Proteomes" id="UP000037460"/>
    </source>
</evidence>
<evidence type="ECO:0000313" key="2">
    <source>
        <dbReference type="EMBL" id="KOO34249.1"/>
    </source>
</evidence>
<accession>A0A0M0K615</accession>
<evidence type="ECO:0000256" key="1">
    <source>
        <dbReference type="SAM" id="MobiDB-lite"/>
    </source>
</evidence>
<organism evidence="2 3">
    <name type="scientific">Chrysochromulina tobinii</name>
    <dbReference type="NCBI Taxonomy" id="1460289"/>
    <lineage>
        <taxon>Eukaryota</taxon>
        <taxon>Haptista</taxon>
        <taxon>Haptophyta</taxon>
        <taxon>Prymnesiophyceae</taxon>
        <taxon>Prymnesiales</taxon>
        <taxon>Chrysochromulinaceae</taxon>
        <taxon>Chrysochromulina</taxon>
    </lineage>
</organism>
<protein>
    <submittedName>
        <fullName evidence="2">Uncharacterized protein</fullName>
    </submittedName>
</protein>
<proteinExistence type="predicted"/>
<dbReference type="Proteomes" id="UP000037460">
    <property type="component" value="Unassembled WGS sequence"/>
</dbReference>
<keyword evidence="3" id="KW-1185">Reference proteome</keyword>
<comment type="caution">
    <text evidence="2">The sequence shown here is derived from an EMBL/GenBank/DDBJ whole genome shotgun (WGS) entry which is preliminary data.</text>
</comment>
<name>A0A0M0K615_9EUKA</name>
<gene>
    <name evidence="2" type="ORF">Ctob_012753</name>
</gene>
<feature type="compositionally biased region" description="Polar residues" evidence="1">
    <location>
        <begin position="14"/>
        <end position="27"/>
    </location>
</feature>
<dbReference type="AlphaFoldDB" id="A0A0M0K615"/>
<sequence>MVRVAKTDDADTLSDAQSPTVLRTATAAQPCPSADAEPRWPSSEQGVAEAFLTNCAGGAACFDVDFSMVAEGSVTEELTAAFVAMKRSMALADKASWAVASTDSGTATVVASLTSISNVDKQEYVLSIDVTSLRPITAIAVRELKSSSLS</sequence>